<dbReference type="InterPro" id="IPR005119">
    <property type="entry name" value="LysR_subst-bd"/>
</dbReference>
<dbReference type="Pfam" id="PF00126">
    <property type="entry name" value="HTH_1"/>
    <property type="match status" value="1"/>
</dbReference>
<dbReference type="OrthoDB" id="464481at2"/>
<dbReference type="EMBL" id="LUTP01000006">
    <property type="protein sequence ID" value="OSN07701.1"/>
    <property type="molecule type" value="Genomic_DNA"/>
</dbReference>
<dbReference type="InterPro" id="IPR036388">
    <property type="entry name" value="WH-like_DNA-bd_sf"/>
</dbReference>
<dbReference type="PANTHER" id="PTHR30126:SF40">
    <property type="entry name" value="HTH-TYPE TRANSCRIPTIONAL REGULATOR GLTR"/>
    <property type="match status" value="1"/>
</dbReference>
<evidence type="ECO:0000256" key="3">
    <source>
        <dbReference type="ARBA" id="ARBA00023125"/>
    </source>
</evidence>
<dbReference type="RefSeq" id="WP_094108824.1">
    <property type="nucleotide sequence ID" value="NZ_LUTP01000006.1"/>
</dbReference>
<evidence type="ECO:0000256" key="2">
    <source>
        <dbReference type="ARBA" id="ARBA00023015"/>
    </source>
</evidence>
<keyword evidence="2" id="KW-0805">Transcription regulation</keyword>
<organism evidence="6 7">
    <name type="scientific">Lonsdalea iberica</name>
    <dbReference type="NCBI Taxonomy" id="1082703"/>
    <lineage>
        <taxon>Bacteria</taxon>
        <taxon>Pseudomonadati</taxon>
        <taxon>Pseudomonadota</taxon>
        <taxon>Gammaproteobacteria</taxon>
        <taxon>Enterobacterales</taxon>
        <taxon>Pectobacteriaceae</taxon>
        <taxon>Lonsdalea</taxon>
    </lineage>
</organism>
<dbReference type="SUPFAM" id="SSF53850">
    <property type="entry name" value="Periplasmic binding protein-like II"/>
    <property type="match status" value="1"/>
</dbReference>
<evidence type="ECO:0000256" key="1">
    <source>
        <dbReference type="ARBA" id="ARBA00009437"/>
    </source>
</evidence>
<protein>
    <submittedName>
        <fullName evidence="6">LysR family transcriptional regulator</fullName>
    </submittedName>
</protein>
<sequence>MDLTQLRMFCLVADSGSMARAAEQLQRVPSNLTTRLRQLELELGTDLFIREKQRLRLSPAGHNFLGYARKILALSDEALMMSHSGAPGGQFVLGTEETAALLWLPELLAQFHSRFPQVAITLKCAAGSQLLDEVSHGDLAAALVSCPIDNEALHHCRIVSDRLVLITSRQHPAVNQAKDLDGAVILQAADASDYRSRLTNWSRGQSSLSGPWSTVNSLSTLVASVAGGAGAAFLPQSVLTALPGGSQVQVHSLPETVADIAVELVWRRDAFGPNVEALKKLMIERFS</sequence>
<evidence type="ECO:0000313" key="7">
    <source>
        <dbReference type="Proteomes" id="UP000194020"/>
    </source>
</evidence>
<evidence type="ECO:0000313" key="6">
    <source>
        <dbReference type="EMBL" id="OSN07701.1"/>
    </source>
</evidence>
<dbReference type="Gene3D" id="3.40.190.10">
    <property type="entry name" value="Periplasmic binding protein-like II"/>
    <property type="match status" value="2"/>
</dbReference>
<comment type="caution">
    <text evidence="6">The sequence shown here is derived from an EMBL/GenBank/DDBJ whole genome shotgun (WGS) entry which is preliminary data.</text>
</comment>
<dbReference type="PANTHER" id="PTHR30126">
    <property type="entry name" value="HTH-TYPE TRANSCRIPTIONAL REGULATOR"/>
    <property type="match status" value="1"/>
</dbReference>
<accession>A0A1X3S000</accession>
<dbReference type="SUPFAM" id="SSF46785">
    <property type="entry name" value="Winged helix' DNA-binding domain"/>
    <property type="match status" value="1"/>
</dbReference>
<dbReference type="InterPro" id="IPR036390">
    <property type="entry name" value="WH_DNA-bd_sf"/>
</dbReference>
<proteinExistence type="inferred from homology"/>
<evidence type="ECO:0000256" key="4">
    <source>
        <dbReference type="ARBA" id="ARBA00023163"/>
    </source>
</evidence>
<dbReference type="GO" id="GO:0003700">
    <property type="term" value="F:DNA-binding transcription factor activity"/>
    <property type="evidence" value="ECO:0007669"/>
    <property type="project" value="InterPro"/>
</dbReference>
<dbReference type="InterPro" id="IPR000847">
    <property type="entry name" value="LysR_HTH_N"/>
</dbReference>
<dbReference type="Proteomes" id="UP000194020">
    <property type="component" value="Unassembled WGS sequence"/>
</dbReference>
<dbReference type="AlphaFoldDB" id="A0A1X3S000"/>
<keyword evidence="4" id="KW-0804">Transcription</keyword>
<dbReference type="Pfam" id="PF03466">
    <property type="entry name" value="LysR_substrate"/>
    <property type="match status" value="1"/>
</dbReference>
<name>A0A1X3S000_9GAMM</name>
<gene>
    <name evidence="6" type="ORF">AU511_03840</name>
</gene>
<feature type="domain" description="HTH lysR-type" evidence="5">
    <location>
        <begin position="1"/>
        <end position="58"/>
    </location>
</feature>
<comment type="similarity">
    <text evidence="1">Belongs to the LysR transcriptional regulatory family.</text>
</comment>
<dbReference type="PROSITE" id="PS50931">
    <property type="entry name" value="HTH_LYSR"/>
    <property type="match status" value="1"/>
</dbReference>
<keyword evidence="3" id="KW-0238">DNA-binding</keyword>
<dbReference type="Gene3D" id="1.10.10.10">
    <property type="entry name" value="Winged helix-like DNA-binding domain superfamily/Winged helix DNA-binding domain"/>
    <property type="match status" value="1"/>
</dbReference>
<dbReference type="FunFam" id="1.10.10.10:FF:000001">
    <property type="entry name" value="LysR family transcriptional regulator"/>
    <property type="match status" value="1"/>
</dbReference>
<evidence type="ECO:0000259" key="5">
    <source>
        <dbReference type="PROSITE" id="PS50931"/>
    </source>
</evidence>
<dbReference type="GO" id="GO:0000976">
    <property type="term" value="F:transcription cis-regulatory region binding"/>
    <property type="evidence" value="ECO:0007669"/>
    <property type="project" value="TreeGrafter"/>
</dbReference>
<reference evidence="6 7" key="1">
    <citation type="submission" date="2016-02" db="EMBL/GenBank/DDBJ databases">
        <title>Species-wide whole genome sequencing reveals diversity, host range in Lonsdalea quercina.</title>
        <authorList>
            <person name="Li Y."/>
        </authorList>
    </citation>
    <scope>NUCLEOTIDE SEQUENCE [LARGE SCALE GENOMIC DNA]</scope>
    <source>
        <strain evidence="6 7">LMG 26264</strain>
    </source>
</reference>